<name>A0A6A4HSY8_9AGAR</name>
<gene>
    <name evidence="2" type="ORF">BT96DRAFT_993396</name>
</gene>
<dbReference type="AlphaFoldDB" id="A0A6A4HSY8"/>
<reference evidence="2" key="1">
    <citation type="journal article" date="2019" name="Environ. Microbiol.">
        <title>Fungal ecological strategies reflected in gene transcription - a case study of two litter decomposers.</title>
        <authorList>
            <person name="Barbi F."/>
            <person name="Kohler A."/>
            <person name="Barry K."/>
            <person name="Baskaran P."/>
            <person name="Daum C."/>
            <person name="Fauchery L."/>
            <person name="Ihrmark K."/>
            <person name="Kuo A."/>
            <person name="LaButti K."/>
            <person name="Lipzen A."/>
            <person name="Morin E."/>
            <person name="Grigoriev I.V."/>
            <person name="Henrissat B."/>
            <person name="Lindahl B."/>
            <person name="Martin F."/>
        </authorList>
    </citation>
    <scope>NUCLEOTIDE SEQUENCE</scope>
    <source>
        <strain evidence="2">JB14</strain>
    </source>
</reference>
<dbReference type="EMBL" id="ML769461">
    <property type="protein sequence ID" value="KAE9400077.1"/>
    <property type="molecule type" value="Genomic_DNA"/>
</dbReference>
<feature type="region of interest" description="Disordered" evidence="1">
    <location>
        <begin position="16"/>
        <end position="103"/>
    </location>
</feature>
<dbReference type="Proteomes" id="UP000799118">
    <property type="component" value="Unassembled WGS sequence"/>
</dbReference>
<proteinExistence type="predicted"/>
<sequence length="130" mass="14842">MPKDIPEWFYDCPRYCKPNANSAASATHIRRRRKKGSGNGENRELLLNPNQQRDTPQHDTPERNSQLPERNNVQSERENLPPEPPNPNPNGKRLLSEMQPLLPSKQSSCLSMLFAQRRSDYSPECSIASS</sequence>
<keyword evidence="3" id="KW-1185">Reference proteome</keyword>
<feature type="compositionally biased region" description="Polar residues" evidence="1">
    <location>
        <begin position="63"/>
        <end position="74"/>
    </location>
</feature>
<evidence type="ECO:0000313" key="2">
    <source>
        <dbReference type="EMBL" id="KAE9400077.1"/>
    </source>
</evidence>
<evidence type="ECO:0000313" key="3">
    <source>
        <dbReference type="Proteomes" id="UP000799118"/>
    </source>
</evidence>
<organism evidence="2 3">
    <name type="scientific">Gymnopus androsaceus JB14</name>
    <dbReference type="NCBI Taxonomy" id="1447944"/>
    <lineage>
        <taxon>Eukaryota</taxon>
        <taxon>Fungi</taxon>
        <taxon>Dikarya</taxon>
        <taxon>Basidiomycota</taxon>
        <taxon>Agaricomycotina</taxon>
        <taxon>Agaricomycetes</taxon>
        <taxon>Agaricomycetidae</taxon>
        <taxon>Agaricales</taxon>
        <taxon>Marasmiineae</taxon>
        <taxon>Omphalotaceae</taxon>
        <taxon>Gymnopus</taxon>
    </lineage>
</organism>
<evidence type="ECO:0000256" key="1">
    <source>
        <dbReference type="SAM" id="MobiDB-lite"/>
    </source>
</evidence>
<protein>
    <submittedName>
        <fullName evidence="2">Uncharacterized protein</fullName>
    </submittedName>
</protein>
<accession>A0A6A4HSY8</accession>